<sequence>MAVQPHKNANNLKKKKKKKKDAAQSEHQLLVFSYISSSQIFLGFLSPCEPHYKFFQPTA</sequence>
<evidence type="ECO:0000256" key="1">
    <source>
        <dbReference type="SAM" id="MobiDB-lite"/>
    </source>
</evidence>
<evidence type="ECO:0000313" key="3">
    <source>
        <dbReference type="Proteomes" id="UP000054359"/>
    </source>
</evidence>
<name>A0A087T1P4_STEMI</name>
<feature type="non-terminal residue" evidence="2">
    <location>
        <position position="59"/>
    </location>
</feature>
<reference evidence="2 3" key="1">
    <citation type="submission" date="2013-11" db="EMBL/GenBank/DDBJ databases">
        <title>Genome sequencing of Stegodyphus mimosarum.</title>
        <authorList>
            <person name="Bechsgaard J."/>
        </authorList>
    </citation>
    <scope>NUCLEOTIDE SEQUENCE [LARGE SCALE GENOMIC DNA]</scope>
</reference>
<organism evidence="2 3">
    <name type="scientific">Stegodyphus mimosarum</name>
    <name type="common">African social velvet spider</name>
    <dbReference type="NCBI Taxonomy" id="407821"/>
    <lineage>
        <taxon>Eukaryota</taxon>
        <taxon>Metazoa</taxon>
        <taxon>Ecdysozoa</taxon>
        <taxon>Arthropoda</taxon>
        <taxon>Chelicerata</taxon>
        <taxon>Arachnida</taxon>
        <taxon>Araneae</taxon>
        <taxon>Araneomorphae</taxon>
        <taxon>Entelegynae</taxon>
        <taxon>Eresoidea</taxon>
        <taxon>Eresidae</taxon>
        <taxon>Stegodyphus</taxon>
    </lineage>
</organism>
<dbReference type="Proteomes" id="UP000054359">
    <property type="component" value="Unassembled WGS sequence"/>
</dbReference>
<protein>
    <submittedName>
        <fullName evidence="2">Uncharacterized protein</fullName>
    </submittedName>
</protein>
<feature type="region of interest" description="Disordered" evidence="1">
    <location>
        <begin position="1"/>
        <end position="21"/>
    </location>
</feature>
<accession>A0A087T1P4</accession>
<dbReference type="AlphaFoldDB" id="A0A087T1P4"/>
<evidence type="ECO:0000313" key="2">
    <source>
        <dbReference type="EMBL" id="KFM59033.1"/>
    </source>
</evidence>
<gene>
    <name evidence="2" type="ORF">X975_03508</name>
</gene>
<keyword evidence="3" id="KW-1185">Reference proteome</keyword>
<dbReference type="EMBL" id="KK112990">
    <property type="protein sequence ID" value="KFM59033.1"/>
    <property type="molecule type" value="Genomic_DNA"/>
</dbReference>
<proteinExistence type="predicted"/>